<dbReference type="Pfam" id="PF02687">
    <property type="entry name" value="FtsX"/>
    <property type="match status" value="1"/>
</dbReference>
<dbReference type="GO" id="GO:0022857">
    <property type="term" value="F:transmembrane transporter activity"/>
    <property type="evidence" value="ECO:0007669"/>
    <property type="project" value="TreeGrafter"/>
</dbReference>
<dbReference type="GO" id="GO:0005886">
    <property type="term" value="C:plasma membrane"/>
    <property type="evidence" value="ECO:0007669"/>
    <property type="project" value="UniProtKB-SubCell"/>
</dbReference>
<dbReference type="AlphaFoldDB" id="A0A0S2K798"/>
<feature type="transmembrane region" description="Helical" evidence="6">
    <location>
        <begin position="416"/>
        <end position="439"/>
    </location>
</feature>
<evidence type="ECO:0000259" key="8">
    <source>
        <dbReference type="Pfam" id="PF12704"/>
    </source>
</evidence>
<evidence type="ECO:0000259" key="7">
    <source>
        <dbReference type="Pfam" id="PF02687"/>
    </source>
</evidence>
<keyword evidence="3 6" id="KW-0812">Transmembrane</keyword>
<evidence type="ECO:0000256" key="5">
    <source>
        <dbReference type="ARBA" id="ARBA00023136"/>
    </source>
</evidence>
<feature type="transmembrane region" description="Helical" evidence="6">
    <location>
        <begin position="20"/>
        <end position="40"/>
    </location>
</feature>
<evidence type="ECO:0000256" key="2">
    <source>
        <dbReference type="ARBA" id="ARBA00022475"/>
    </source>
</evidence>
<evidence type="ECO:0000256" key="4">
    <source>
        <dbReference type="ARBA" id="ARBA00022989"/>
    </source>
</evidence>
<dbReference type="PANTHER" id="PTHR30572">
    <property type="entry name" value="MEMBRANE COMPONENT OF TRANSPORTER-RELATED"/>
    <property type="match status" value="1"/>
</dbReference>
<keyword evidence="5 6" id="KW-0472">Membrane</keyword>
<feature type="domain" description="ABC3 transporter permease C-terminal" evidence="7">
    <location>
        <begin position="321"/>
        <end position="446"/>
    </location>
</feature>
<dbReference type="Pfam" id="PF12704">
    <property type="entry name" value="MacB_PCD"/>
    <property type="match status" value="1"/>
</dbReference>
<keyword evidence="2" id="KW-1003">Cell membrane</keyword>
<evidence type="ECO:0000256" key="1">
    <source>
        <dbReference type="ARBA" id="ARBA00004651"/>
    </source>
</evidence>
<feature type="transmembrane region" description="Helical" evidence="6">
    <location>
        <begin position="317"/>
        <end position="339"/>
    </location>
</feature>
<dbReference type="OrthoDB" id="1115728at2"/>
<protein>
    <submittedName>
        <fullName evidence="9">ABC-type transport system</fullName>
    </submittedName>
</protein>
<feature type="transmembrane region" description="Helical" evidence="6">
    <location>
        <begin position="360"/>
        <end position="386"/>
    </location>
</feature>
<dbReference type="PATRIC" id="fig|161398.10.peg.3914"/>
<dbReference type="EMBL" id="CP013188">
    <property type="protein sequence ID" value="ALO44298.1"/>
    <property type="molecule type" value="Genomic_DNA"/>
</dbReference>
<proteinExistence type="predicted"/>
<organism evidence="9 10">
    <name type="scientific">Pseudoalteromonas phenolica</name>
    <dbReference type="NCBI Taxonomy" id="161398"/>
    <lineage>
        <taxon>Bacteria</taxon>
        <taxon>Pseudomonadati</taxon>
        <taxon>Pseudomonadota</taxon>
        <taxon>Gammaproteobacteria</taxon>
        <taxon>Alteromonadales</taxon>
        <taxon>Pseudoalteromonadaceae</taxon>
        <taxon>Pseudoalteromonas</taxon>
    </lineage>
</organism>
<evidence type="ECO:0000256" key="3">
    <source>
        <dbReference type="ARBA" id="ARBA00022692"/>
    </source>
</evidence>
<evidence type="ECO:0000313" key="9">
    <source>
        <dbReference type="EMBL" id="ALO44298.1"/>
    </source>
</evidence>
<dbReference type="STRING" id="161398.PP2015_3829"/>
<keyword evidence="10" id="KW-1185">Reference proteome</keyword>
<gene>
    <name evidence="9" type="ORF">PP2015_3829</name>
</gene>
<dbReference type="Proteomes" id="UP000061457">
    <property type="component" value="Chromosome II"/>
</dbReference>
<dbReference type="KEGG" id="pphe:PP2015_3829"/>
<keyword evidence="4 6" id="KW-1133">Transmembrane helix</keyword>
<dbReference type="InterPro" id="IPR050250">
    <property type="entry name" value="Macrolide_Exporter_MacB"/>
</dbReference>
<reference evidence="9 10" key="1">
    <citation type="submission" date="2015-11" db="EMBL/GenBank/DDBJ databases">
        <authorList>
            <person name="Zhang Y."/>
            <person name="Guo Z."/>
        </authorList>
    </citation>
    <scope>NUCLEOTIDE SEQUENCE [LARGE SCALE GENOMIC DNA]</scope>
    <source>
        <strain evidence="9 10">KCTC 12086</strain>
    </source>
</reference>
<evidence type="ECO:0000313" key="10">
    <source>
        <dbReference type="Proteomes" id="UP000061457"/>
    </source>
</evidence>
<feature type="domain" description="MacB-like periplasmic core" evidence="8">
    <location>
        <begin position="19"/>
        <end position="219"/>
    </location>
</feature>
<dbReference type="RefSeq" id="WP_058032167.1">
    <property type="nucleotide sequence ID" value="NZ_CP013188.1"/>
</dbReference>
<name>A0A0S2K798_9GAMM</name>
<dbReference type="InterPro" id="IPR003838">
    <property type="entry name" value="ABC3_permease_C"/>
</dbReference>
<sequence length="452" mass="51719">MKDLFQLALQGVKQKGKLTILMIVNLVIGITLLLTMSTTVKLSGNSVLTDKAPQMHHFSLNYMDSDFEIRNQFRYPPLTFQDAQALKNASLEYKHLSFNYDTRFILESEQLDSARPMIATASASDIDYFSVFNVPFIFGAPWLEAQSESDVIVIDKKVNDHFFSGENSVGQFIKIDKQSLKIVGVMDLSQHKRRISNMRFSNRYNDLAIVPLATAERMNLPRAGYMPCQTKEENQRSEYRQHNISALKSAECGYLHTWIEFDKQNHQQQLAAATLWARNYTQQQAKLGRFPHEDKYKLNDLQLLLNEFGQFMRWEKVYLQFSYLLFAICLVNTVGILLAKYQSKNKLVSLYRALGASRWYIVKIHLIEISLIAFAAIIAGVLFAHLGLELMFQVNMYQMDYSADPSLVKHFFSMDYSFALTSGAFIYAAILIAGLYPVYRISGISPASQLRG</sequence>
<comment type="subcellular location">
    <subcellularLocation>
        <location evidence="1">Cell membrane</location>
        <topology evidence="1">Multi-pass membrane protein</topology>
    </subcellularLocation>
</comment>
<dbReference type="InterPro" id="IPR025857">
    <property type="entry name" value="MacB_PCD"/>
</dbReference>
<accession>A0A0S2K798</accession>
<evidence type="ECO:0000256" key="6">
    <source>
        <dbReference type="SAM" id="Phobius"/>
    </source>
</evidence>
<dbReference type="PANTHER" id="PTHR30572:SF18">
    <property type="entry name" value="ABC-TYPE MACROLIDE FAMILY EXPORT SYSTEM PERMEASE COMPONENT 2"/>
    <property type="match status" value="1"/>
</dbReference>